<name>A0A6P7NG02_BETSP</name>
<feature type="coiled-coil region" evidence="1">
    <location>
        <begin position="258"/>
        <end position="321"/>
    </location>
</feature>
<dbReference type="InParanoid" id="A0A6P7NG02"/>
<keyword evidence="1" id="KW-0175">Coiled coil</keyword>
<dbReference type="GeneID" id="114862472"/>
<feature type="coiled-coil region" evidence="1">
    <location>
        <begin position="163"/>
        <end position="204"/>
    </location>
</feature>
<dbReference type="PANTHER" id="PTHR46518">
    <property type="entry name" value="COILED-COIL DOMAIN-CONTAINING PROTEIN 151"/>
    <property type="match status" value="1"/>
</dbReference>
<accession>A0A6P7NG02</accession>
<evidence type="ECO:0000256" key="2">
    <source>
        <dbReference type="SAM" id="MobiDB-lite"/>
    </source>
</evidence>
<dbReference type="KEGG" id="bspl:114862472"/>
<evidence type="ECO:0000313" key="4">
    <source>
        <dbReference type="RefSeq" id="XP_029018671.1"/>
    </source>
</evidence>
<dbReference type="GO" id="GO:0035253">
    <property type="term" value="C:ciliary rootlet"/>
    <property type="evidence" value="ECO:0007669"/>
    <property type="project" value="TreeGrafter"/>
</dbReference>
<protein>
    <submittedName>
        <fullName evidence="4">Outer dynein arm-docking complex subunit 3-like isoform X1</fullName>
    </submittedName>
</protein>
<keyword evidence="3" id="KW-1185">Reference proteome</keyword>
<dbReference type="GO" id="GO:0036064">
    <property type="term" value="C:ciliary basal body"/>
    <property type="evidence" value="ECO:0007669"/>
    <property type="project" value="TreeGrafter"/>
</dbReference>
<feature type="coiled-coil region" evidence="1">
    <location>
        <begin position="22"/>
        <end position="49"/>
    </location>
</feature>
<dbReference type="GO" id="GO:0097542">
    <property type="term" value="C:ciliary tip"/>
    <property type="evidence" value="ECO:0007669"/>
    <property type="project" value="TreeGrafter"/>
</dbReference>
<dbReference type="RefSeq" id="XP_029018671.1">
    <property type="nucleotide sequence ID" value="XM_029162838.3"/>
</dbReference>
<dbReference type="Proteomes" id="UP000515150">
    <property type="component" value="Chromosome 1"/>
</dbReference>
<dbReference type="GO" id="GO:0036158">
    <property type="term" value="P:outer dynein arm assembly"/>
    <property type="evidence" value="ECO:0007669"/>
    <property type="project" value="InterPro"/>
</dbReference>
<gene>
    <name evidence="4" type="primary">LOC114862472</name>
</gene>
<feature type="region of interest" description="Disordered" evidence="2">
    <location>
        <begin position="393"/>
        <end position="423"/>
    </location>
</feature>
<dbReference type="AlphaFoldDB" id="A0A6P7NG02"/>
<reference evidence="4" key="1">
    <citation type="submission" date="2025-08" db="UniProtKB">
        <authorList>
            <consortium name="RefSeq"/>
        </authorList>
    </citation>
    <scope>IDENTIFICATION</scope>
</reference>
<organism evidence="3 4">
    <name type="scientific">Betta splendens</name>
    <name type="common">Siamese fighting fish</name>
    <dbReference type="NCBI Taxonomy" id="158456"/>
    <lineage>
        <taxon>Eukaryota</taxon>
        <taxon>Metazoa</taxon>
        <taxon>Chordata</taxon>
        <taxon>Craniata</taxon>
        <taxon>Vertebrata</taxon>
        <taxon>Euteleostomi</taxon>
        <taxon>Actinopterygii</taxon>
        <taxon>Neopterygii</taxon>
        <taxon>Teleostei</taxon>
        <taxon>Neoteleostei</taxon>
        <taxon>Acanthomorphata</taxon>
        <taxon>Anabantaria</taxon>
        <taxon>Anabantiformes</taxon>
        <taxon>Anabantoidei</taxon>
        <taxon>Osphronemidae</taxon>
        <taxon>Betta</taxon>
    </lineage>
</organism>
<evidence type="ECO:0000256" key="1">
    <source>
        <dbReference type="SAM" id="Coils"/>
    </source>
</evidence>
<evidence type="ECO:0000313" key="3">
    <source>
        <dbReference type="Proteomes" id="UP000515150"/>
    </source>
</evidence>
<dbReference type="PANTHER" id="PTHR46518:SF1">
    <property type="entry name" value="OUTER DYNEIN ARM-DOCKING COMPLEX SUBUNIT 3"/>
    <property type="match status" value="1"/>
</dbReference>
<dbReference type="InterPro" id="IPR033192">
    <property type="entry name" value="ODAD3"/>
</dbReference>
<proteinExistence type="predicted"/>
<dbReference type="OrthoDB" id="10255247at2759"/>
<dbReference type="GO" id="GO:0003341">
    <property type="term" value="P:cilium movement"/>
    <property type="evidence" value="ECO:0007669"/>
    <property type="project" value="InterPro"/>
</dbReference>
<sequence length="438" mass="50123">MAETQRSIHLEGDTHTCSQASIKQNRDAILQLRLENKRLHRELAEAQTGDEQVIKEAFHNRGMEKDAYRNMSVKEAQAALDRRVLSSVKRLNALRHITGTYQQHLEQLHAEYGRMSWEGSSDAHARREEEAATSLRALEIGLVKMCFKSHGAENITTSYLKIRSHLKEERRTFQGQLDSLETEILKHKEQLRRLQVKNNDAQRLKDVTKTQLEQQDKLLHKELIERKSIVASFRRKVEEDTSKAERIDTETLETHIGLEKMKAMNETVLQQLNEQMELLSRRLQDMKGSREATLSRVQQQLDAREQRLQAHQQRRDAAKRRLDWLVRALGAARARLQRLAGRLGHITQSDDAEAETDGSVVELVSRCDARLRLLWEEVKGKAAVGTEAEEFCVRTEGEPSTSSGSKLCEDPFDEEEKTEDHVKADLVSLEASVGVSLS</sequence>